<proteinExistence type="predicted"/>
<dbReference type="Gene3D" id="3.40.50.150">
    <property type="entry name" value="Vaccinia Virus protein VP39"/>
    <property type="match status" value="1"/>
</dbReference>
<dbReference type="RefSeq" id="WP_091867879.1">
    <property type="nucleotide sequence ID" value="NZ_FNAO01000004.1"/>
</dbReference>
<dbReference type="SUPFAM" id="SSF53335">
    <property type="entry name" value="S-adenosyl-L-methionine-dependent methyltransferases"/>
    <property type="match status" value="1"/>
</dbReference>
<accession>A0A1G7BV56</accession>
<keyword evidence="3" id="KW-1185">Reference proteome</keyword>
<reference evidence="2 3" key="1">
    <citation type="submission" date="2016-10" db="EMBL/GenBank/DDBJ databases">
        <authorList>
            <person name="de Groot N.N."/>
        </authorList>
    </citation>
    <scope>NUCLEOTIDE SEQUENCE [LARGE SCALE GENOMIC DNA]</scope>
    <source>
        <strain evidence="2 3">DSM 23421</strain>
    </source>
</reference>
<dbReference type="STRING" id="641691.SAMN05421636_104287"/>
<keyword evidence="2" id="KW-0808">Transferase</keyword>
<dbReference type="Proteomes" id="UP000199109">
    <property type="component" value="Unassembled WGS sequence"/>
</dbReference>
<evidence type="ECO:0000313" key="3">
    <source>
        <dbReference type="Proteomes" id="UP000199109"/>
    </source>
</evidence>
<dbReference type="Pfam" id="PF13649">
    <property type="entry name" value="Methyltransf_25"/>
    <property type="match status" value="1"/>
</dbReference>
<keyword evidence="2" id="KW-0489">Methyltransferase</keyword>
<name>A0A1G7BV56_9FLAO</name>
<dbReference type="AlphaFoldDB" id="A0A1G7BV56"/>
<feature type="domain" description="Methyltransferase" evidence="1">
    <location>
        <begin position="62"/>
        <end position="155"/>
    </location>
</feature>
<dbReference type="OrthoDB" id="9800454at2"/>
<dbReference type="InterPro" id="IPR029063">
    <property type="entry name" value="SAM-dependent_MTases_sf"/>
</dbReference>
<dbReference type="InterPro" id="IPR041698">
    <property type="entry name" value="Methyltransf_25"/>
</dbReference>
<protein>
    <submittedName>
        <fullName evidence="2">Methyltransferase domain-containing protein</fullName>
    </submittedName>
</protein>
<dbReference type="GO" id="GO:0008168">
    <property type="term" value="F:methyltransferase activity"/>
    <property type="evidence" value="ECO:0007669"/>
    <property type="project" value="UniProtKB-KW"/>
</dbReference>
<organism evidence="2 3">
    <name type="scientific">Pricia antarctica</name>
    <dbReference type="NCBI Taxonomy" id="641691"/>
    <lineage>
        <taxon>Bacteria</taxon>
        <taxon>Pseudomonadati</taxon>
        <taxon>Bacteroidota</taxon>
        <taxon>Flavobacteriia</taxon>
        <taxon>Flavobacteriales</taxon>
        <taxon>Flavobacteriaceae</taxon>
        <taxon>Pricia</taxon>
    </lineage>
</organism>
<evidence type="ECO:0000313" key="2">
    <source>
        <dbReference type="EMBL" id="SDE30246.1"/>
    </source>
</evidence>
<gene>
    <name evidence="2" type="ORF">SAMN05421636_104287</name>
</gene>
<dbReference type="EMBL" id="FNAO01000004">
    <property type="protein sequence ID" value="SDE30246.1"/>
    <property type="molecule type" value="Genomic_DNA"/>
</dbReference>
<dbReference type="CDD" id="cd02440">
    <property type="entry name" value="AdoMet_MTases"/>
    <property type="match status" value="1"/>
</dbReference>
<evidence type="ECO:0000259" key="1">
    <source>
        <dbReference type="Pfam" id="PF13649"/>
    </source>
</evidence>
<dbReference type="GO" id="GO:0032259">
    <property type="term" value="P:methylation"/>
    <property type="evidence" value="ECO:0007669"/>
    <property type="project" value="UniProtKB-KW"/>
</dbReference>
<sequence>MTNFSKRNRDPELMDDCGVDGNTLKKVLYDIDRTNTLLGGNRITMKGVERLIREHDQISYTILDMGCGNGSMLREIVKLGRRLGVTMEAIGIDLSQKGLDIARAASSDFPEIRYLKQDILALAPEDLKCDILLCTLTMHHFYDENIPIFLNQFTKLASIGIVINDLQRSPLAYHLFKGFSAIFIRTKIAKHDGLISIRSGFTKTELEGFAKDLTSVKHEIQWKWAFRYLWVMRTQRTNGIYE</sequence>